<evidence type="ECO:0008006" key="4">
    <source>
        <dbReference type="Google" id="ProtNLM"/>
    </source>
</evidence>
<feature type="region of interest" description="Disordered" evidence="1">
    <location>
        <begin position="60"/>
        <end position="82"/>
    </location>
</feature>
<dbReference type="OrthoDB" id="422106at2759"/>
<feature type="compositionally biased region" description="Acidic residues" evidence="1">
    <location>
        <begin position="255"/>
        <end position="266"/>
    </location>
</feature>
<feature type="compositionally biased region" description="Basic and acidic residues" evidence="1">
    <location>
        <begin position="241"/>
        <end position="254"/>
    </location>
</feature>
<dbReference type="InterPro" id="IPR019416">
    <property type="entry name" value="NCBP3"/>
</dbReference>
<protein>
    <recommendedName>
        <fullName evidence="4">Chromatin target of PRMT1 protein C-terminal domain-containing protein</fullName>
    </recommendedName>
</protein>
<name>A0A2H3JIB5_WOLCO</name>
<accession>A0A2H3JIB5</accession>
<evidence type="ECO:0000313" key="3">
    <source>
        <dbReference type="Proteomes" id="UP000218811"/>
    </source>
</evidence>
<proteinExistence type="predicted"/>
<dbReference type="Pfam" id="PF10309">
    <property type="entry name" value="NCBP3"/>
    <property type="match status" value="1"/>
</dbReference>
<dbReference type="AlphaFoldDB" id="A0A2H3JIB5"/>
<feature type="compositionally biased region" description="Basic and acidic residues" evidence="1">
    <location>
        <begin position="317"/>
        <end position="354"/>
    </location>
</feature>
<dbReference type="PANTHER" id="PTHR16291:SF0">
    <property type="entry name" value="NUCLEAR CAP-BINDING PROTEIN SUBUNIT 3"/>
    <property type="match status" value="1"/>
</dbReference>
<keyword evidence="3" id="KW-1185">Reference proteome</keyword>
<dbReference type="GO" id="GO:0000340">
    <property type="term" value="F:RNA 7-methylguanosine cap binding"/>
    <property type="evidence" value="ECO:0007669"/>
    <property type="project" value="InterPro"/>
</dbReference>
<reference evidence="2 3" key="1">
    <citation type="journal article" date="2012" name="Science">
        <title>The Paleozoic origin of enzymatic lignin decomposition reconstructed from 31 fungal genomes.</title>
        <authorList>
            <person name="Floudas D."/>
            <person name="Binder M."/>
            <person name="Riley R."/>
            <person name="Barry K."/>
            <person name="Blanchette R.A."/>
            <person name="Henrissat B."/>
            <person name="Martinez A.T."/>
            <person name="Otillar R."/>
            <person name="Spatafora J.W."/>
            <person name="Yadav J.S."/>
            <person name="Aerts A."/>
            <person name="Benoit I."/>
            <person name="Boyd A."/>
            <person name="Carlson A."/>
            <person name="Copeland A."/>
            <person name="Coutinho P.M."/>
            <person name="de Vries R.P."/>
            <person name="Ferreira P."/>
            <person name="Findley K."/>
            <person name="Foster B."/>
            <person name="Gaskell J."/>
            <person name="Glotzer D."/>
            <person name="Gorecki P."/>
            <person name="Heitman J."/>
            <person name="Hesse C."/>
            <person name="Hori C."/>
            <person name="Igarashi K."/>
            <person name="Jurgens J.A."/>
            <person name="Kallen N."/>
            <person name="Kersten P."/>
            <person name="Kohler A."/>
            <person name="Kuees U."/>
            <person name="Kumar T.K.A."/>
            <person name="Kuo A."/>
            <person name="LaButti K."/>
            <person name="Larrondo L.F."/>
            <person name="Lindquist E."/>
            <person name="Ling A."/>
            <person name="Lombard V."/>
            <person name="Lucas S."/>
            <person name="Lundell T."/>
            <person name="Martin R."/>
            <person name="McLaughlin D.J."/>
            <person name="Morgenstern I."/>
            <person name="Morin E."/>
            <person name="Murat C."/>
            <person name="Nagy L.G."/>
            <person name="Nolan M."/>
            <person name="Ohm R.A."/>
            <person name="Patyshakuliyeva A."/>
            <person name="Rokas A."/>
            <person name="Ruiz-Duenas F.J."/>
            <person name="Sabat G."/>
            <person name="Salamov A."/>
            <person name="Samejima M."/>
            <person name="Schmutz J."/>
            <person name="Slot J.C."/>
            <person name="St John F."/>
            <person name="Stenlid J."/>
            <person name="Sun H."/>
            <person name="Sun S."/>
            <person name="Syed K."/>
            <person name="Tsang A."/>
            <person name="Wiebenga A."/>
            <person name="Young D."/>
            <person name="Pisabarro A."/>
            <person name="Eastwood D.C."/>
            <person name="Martin F."/>
            <person name="Cullen D."/>
            <person name="Grigoriev I.V."/>
            <person name="Hibbett D.S."/>
        </authorList>
    </citation>
    <scope>NUCLEOTIDE SEQUENCE [LARGE SCALE GENOMIC DNA]</scope>
    <source>
        <strain evidence="2 3">MD-104</strain>
    </source>
</reference>
<sequence>MDTNPEGIEVSGEALPYEETTSYEEQLPAPSEPPLPGRSQLADRIGNTKVYLLSETTGMRLGKRKHDDEDGGDNPDGDVEMNEDTSYRENAILFRGSPISHLSTTTIFAYATHFDSRPMALEWIDDTACILVFSSKASARNAYRRLAKSIAEEPSIDDGSVTAKPIPVPLWPPEERISSSLGKGEGLKGAIRMRWATPQDVKKKGAKWESEYYRKYGHTAGKDAEVDEEGDRDRQRKRRRGDMGDELVQKARLDDELDAFLAEEDTTQPPSPPSKMRSDYMGTSGKSLLERTSVMRAQPDTLASRITAQLPHRTRSRRTDDGGDAEDVRRDRHRGEDRRARGERRPPRPRKTQEDLDAELDAFLQSRD</sequence>
<evidence type="ECO:0000256" key="1">
    <source>
        <dbReference type="SAM" id="MobiDB-lite"/>
    </source>
</evidence>
<feature type="compositionally biased region" description="Acidic residues" evidence="1">
    <location>
        <begin position="69"/>
        <end position="82"/>
    </location>
</feature>
<feature type="region of interest" description="Disordered" evidence="1">
    <location>
        <begin position="1"/>
        <end position="42"/>
    </location>
</feature>
<dbReference type="Proteomes" id="UP000218811">
    <property type="component" value="Unassembled WGS sequence"/>
</dbReference>
<dbReference type="EMBL" id="KB468113">
    <property type="protein sequence ID" value="PCH41621.1"/>
    <property type="molecule type" value="Genomic_DNA"/>
</dbReference>
<feature type="region of interest" description="Disordered" evidence="1">
    <location>
        <begin position="222"/>
        <end position="368"/>
    </location>
</feature>
<dbReference type="GO" id="GO:0005634">
    <property type="term" value="C:nucleus"/>
    <property type="evidence" value="ECO:0007669"/>
    <property type="project" value="TreeGrafter"/>
</dbReference>
<evidence type="ECO:0000313" key="2">
    <source>
        <dbReference type="EMBL" id="PCH41621.1"/>
    </source>
</evidence>
<dbReference type="OMA" id="GVIRMRW"/>
<dbReference type="PANTHER" id="PTHR16291">
    <property type="entry name" value="NUCLEAR CAP-BINDING PROTEIN SUBUNIT 3"/>
    <property type="match status" value="1"/>
</dbReference>
<dbReference type="GO" id="GO:0003729">
    <property type="term" value="F:mRNA binding"/>
    <property type="evidence" value="ECO:0007669"/>
    <property type="project" value="InterPro"/>
</dbReference>
<organism evidence="2 3">
    <name type="scientific">Wolfiporia cocos (strain MD-104)</name>
    <name type="common">Brown rot fungus</name>
    <dbReference type="NCBI Taxonomy" id="742152"/>
    <lineage>
        <taxon>Eukaryota</taxon>
        <taxon>Fungi</taxon>
        <taxon>Dikarya</taxon>
        <taxon>Basidiomycota</taxon>
        <taxon>Agaricomycotina</taxon>
        <taxon>Agaricomycetes</taxon>
        <taxon>Polyporales</taxon>
        <taxon>Phaeolaceae</taxon>
        <taxon>Wolfiporia</taxon>
    </lineage>
</organism>
<gene>
    <name evidence="2" type="ORF">WOLCODRAFT_132039</name>
</gene>